<dbReference type="Proteomes" id="UP000241769">
    <property type="component" value="Unassembled WGS sequence"/>
</dbReference>
<dbReference type="InParanoid" id="A0A2P6MNL3"/>
<sequence>MGKKRESLNHHSSLPEGQPPTRAPAKKSATVDVVEEEAKPEETSDSDKDSPLGSESGDKTDRHRKGNDCPYIQVSVSGHKGHHSPELKARTASSTTTATQSTQSTSKQASAVASWPRREPRRRDHLYVSATNIRPKWTGHHPSIRRGQPLHFGRRLECHAQPLTRPSATQKKRTKKTTHSKLAPCVMCLSEIWISHAVIVGFRGIHPKSKKCFMYNARFHLDYSHYSNGALTYRRQPSPSNPLRRSILKKLQLTSPGMLERRLHVGVSLPFQFSNADFAEEDLSLD</sequence>
<dbReference type="AlphaFoldDB" id="A0A2P6MNL3"/>
<evidence type="ECO:0000313" key="2">
    <source>
        <dbReference type="EMBL" id="PRP73290.1"/>
    </source>
</evidence>
<feature type="compositionally biased region" description="Basic and acidic residues" evidence="1">
    <location>
        <begin position="36"/>
        <end position="61"/>
    </location>
</feature>
<reference evidence="2 3" key="1">
    <citation type="journal article" date="2018" name="Genome Biol. Evol.">
        <title>Multiple Roots of Fruiting Body Formation in Amoebozoa.</title>
        <authorList>
            <person name="Hillmann F."/>
            <person name="Forbes G."/>
            <person name="Novohradska S."/>
            <person name="Ferling I."/>
            <person name="Riege K."/>
            <person name="Groth M."/>
            <person name="Westermann M."/>
            <person name="Marz M."/>
            <person name="Spaller T."/>
            <person name="Winckler T."/>
            <person name="Schaap P."/>
            <person name="Glockner G."/>
        </authorList>
    </citation>
    <scope>NUCLEOTIDE SEQUENCE [LARGE SCALE GENOMIC DNA]</scope>
    <source>
        <strain evidence="2 3">Jena</strain>
    </source>
</reference>
<feature type="region of interest" description="Disordered" evidence="1">
    <location>
        <begin position="1"/>
        <end position="124"/>
    </location>
</feature>
<dbReference type="EMBL" id="MDYQ01000637">
    <property type="protein sequence ID" value="PRP73290.1"/>
    <property type="molecule type" value="Genomic_DNA"/>
</dbReference>
<accession>A0A2P6MNL3</accession>
<proteinExistence type="predicted"/>
<protein>
    <submittedName>
        <fullName evidence="2">Uncharacterized protein</fullName>
    </submittedName>
</protein>
<keyword evidence="3" id="KW-1185">Reference proteome</keyword>
<evidence type="ECO:0000313" key="3">
    <source>
        <dbReference type="Proteomes" id="UP000241769"/>
    </source>
</evidence>
<evidence type="ECO:0000256" key="1">
    <source>
        <dbReference type="SAM" id="MobiDB-lite"/>
    </source>
</evidence>
<comment type="caution">
    <text evidence="2">The sequence shown here is derived from an EMBL/GenBank/DDBJ whole genome shotgun (WGS) entry which is preliminary data.</text>
</comment>
<name>A0A2P6MNL3_9EUKA</name>
<organism evidence="2 3">
    <name type="scientific">Planoprotostelium fungivorum</name>
    <dbReference type="NCBI Taxonomy" id="1890364"/>
    <lineage>
        <taxon>Eukaryota</taxon>
        <taxon>Amoebozoa</taxon>
        <taxon>Evosea</taxon>
        <taxon>Variosea</taxon>
        <taxon>Cavosteliida</taxon>
        <taxon>Cavosteliaceae</taxon>
        <taxon>Planoprotostelium</taxon>
    </lineage>
</organism>
<feature type="compositionally biased region" description="Low complexity" evidence="1">
    <location>
        <begin position="91"/>
        <end position="114"/>
    </location>
</feature>
<gene>
    <name evidence="2" type="ORF">PROFUN_16213</name>
</gene>